<dbReference type="AlphaFoldDB" id="A0A512JCL3"/>
<organism evidence="1 3">
    <name type="scientific">Methylobacterium oxalidis</name>
    <dbReference type="NCBI Taxonomy" id="944322"/>
    <lineage>
        <taxon>Bacteria</taxon>
        <taxon>Pseudomonadati</taxon>
        <taxon>Pseudomonadota</taxon>
        <taxon>Alphaproteobacteria</taxon>
        <taxon>Hyphomicrobiales</taxon>
        <taxon>Methylobacteriaceae</taxon>
        <taxon>Methylobacterium</taxon>
    </lineage>
</organism>
<dbReference type="Proteomes" id="UP001156856">
    <property type="component" value="Unassembled WGS sequence"/>
</dbReference>
<dbReference type="Proteomes" id="UP000321960">
    <property type="component" value="Unassembled WGS sequence"/>
</dbReference>
<keyword evidence="4" id="KW-1185">Reference proteome</keyword>
<accession>A0A512JCL3</accession>
<evidence type="ECO:0000313" key="4">
    <source>
        <dbReference type="Proteomes" id="UP001156856"/>
    </source>
</evidence>
<dbReference type="EMBL" id="BSPK01000054">
    <property type="protein sequence ID" value="GLS64860.1"/>
    <property type="molecule type" value="Genomic_DNA"/>
</dbReference>
<reference evidence="4" key="2">
    <citation type="journal article" date="2019" name="Int. J. Syst. Evol. Microbiol.">
        <title>The Global Catalogue of Microorganisms (GCM) 10K type strain sequencing project: providing services to taxonomists for standard genome sequencing and annotation.</title>
        <authorList>
            <consortium name="The Broad Institute Genomics Platform"/>
            <consortium name="The Broad Institute Genome Sequencing Center for Infectious Disease"/>
            <person name="Wu L."/>
            <person name="Ma J."/>
        </authorList>
    </citation>
    <scope>NUCLEOTIDE SEQUENCE [LARGE SCALE GENOMIC DNA]</scope>
    <source>
        <strain evidence="4">NBRC 107715</strain>
    </source>
</reference>
<evidence type="ECO:0000313" key="3">
    <source>
        <dbReference type="Proteomes" id="UP000321960"/>
    </source>
</evidence>
<sequence length="70" mass="7817">MVVTLRGEWERLERPAALGTVRCVTPTILERAEALWARAPAAKSDDQDQSLSALRSLVRAETIWLNLNPC</sequence>
<reference evidence="1 3" key="3">
    <citation type="submission" date="2019-07" db="EMBL/GenBank/DDBJ databases">
        <title>Whole genome shotgun sequence of Methylobacterium oxalidis NBRC 107715.</title>
        <authorList>
            <person name="Hosoyama A."/>
            <person name="Uohara A."/>
            <person name="Ohji S."/>
            <person name="Ichikawa N."/>
        </authorList>
    </citation>
    <scope>NUCLEOTIDE SEQUENCE [LARGE SCALE GENOMIC DNA]</scope>
    <source>
        <strain evidence="1 3">NBRC 107715</strain>
    </source>
</reference>
<protein>
    <submittedName>
        <fullName evidence="1">Uncharacterized protein</fullName>
    </submittedName>
</protein>
<reference evidence="2" key="1">
    <citation type="journal article" date="2014" name="Int. J. Syst. Evol. Microbiol.">
        <title>Complete genome of a new Firmicutes species belonging to the dominant human colonic microbiota ('Ruminococcus bicirculans') reveals two chromosomes and a selective capacity to utilize plant glucans.</title>
        <authorList>
            <consortium name="NISC Comparative Sequencing Program"/>
            <person name="Wegmann U."/>
            <person name="Louis P."/>
            <person name="Goesmann A."/>
            <person name="Henrissat B."/>
            <person name="Duncan S.H."/>
            <person name="Flint H.J."/>
        </authorList>
    </citation>
    <scope>NUCLEOTIDE SEQUENCE</scope>
    <source>
        <strain evidence="2">NBRC 107715</strain>
    </source>
</reference>
<dbReference type="EMBL" id="BJZU01000174">
    <property type="protein sequence ID" value="GEP07692.1"/>
    <property type="molecule type" value="Genomic_DNA"/>
</dbReference>
<reference evidence="2" key="4">
    <citation type="submission" date="2023-01" db="EMBL/GenBank/DDBJ databases">
        <title>Draft genome sequence of Methylobacterium oxalidis strain NBRC 107715.</title>
        <authorList>
            <person name="Sun Q."/>
            <person name="Mori K."/>
        </authorList>
    </citation>
    <scope>NUCLEOTIDE SEQUENCE</scope>
    <source>
        <strain evidence="2">NBRC 107715</strain>
    </source>
</reference>
<evidence type="ECO:0000313" key="2">
    <source>
        <dbReference type="EMBL" id="GLS64860.1"/>
    </source>
</evidence>
<comment type="caution">
    <text evidence="1">The sequence shown here is derived from an EMBL/GenBank/DDBJ whole genome shotgun (WGS) entry which is preliminary data.</text>
</comment>
<evidence type="ECO:0000313" key="1">
    <source>
        <dbReference type="EMBL" id="GEP07692.1"/>
    </source>
</evidence>
<name>A0A512JCL3_9HYPH</name>
<proteinExistence type="predicted"/>
<gene>
    <name evidence="2" type="ORF">GCM10007888_32410</name>
    <name evidence="1" type="ORF">MOX02_57300</name>
</gene>